<gene>
    <name evidence="3" type="ORF">Poli38472_007980</name>
</gene>
<evidence type="ECO:0000313" key="4">
    <source>
        <dbReference type="Proteomes" id="UP000794436"/>
    </source>
</evidence>
<evidence type="ECO:0000259" key="2">
    <source>
        <dbReference type="Pfam" id="PF25787"/>
    </source>
</evidence>
<reference evidence="3" key="1">
    <citation type="submission" date="2019-03" db="EMBL/GenBank/DDBJ databases">
        <title>Long read genome sequence of the mycoparasitic Pythium oligandrum ATCC 38472 isolated from sugarbeet rhizosphere.</title>
        <authorList>
            <person name="Gaulin E."/>
        </authorList>
    </citation>
    <scope>NUCLEOTIDE SEQUENCE</scope>
    <source>
        <strain evidence="3">ATCC 38472_TT</strain>
    </source>
</reference>
<dbReference type="Proteomes" id="UP000794436">
    <property type="component" value="Unassembled WGS sequence"/>
</dbReference>
<accession>A0A8K1FP71</accession>
<feature type="region of interest" description="Disordered" evidence="1">
    <location>
        <begin position="1"/>
        <end position="39"/>
    </location>
</feature>
<dbReference type="OrthoDB" id="167697at2759"/>
<feature type="region of interest" description="Disordered" evidence="1">
    <location>
        <begin position="244"/>
        <end position="281"/>
    </location>
</feature>
<feature type="region of interest" description="Disordered" evidence="1">
    <location>
        <begin position="565"/>
        <end position="591"/>
    </location>
</feature>
<feature type="compositionally biased region" description="Polar residues" evidence="1">
    <location>
        <begin position="417"/>
        <end position="435"/>
    </location>
</feature>
<feature type="compositionally biased region" description="Basic and acidic residues" evidence="1">
    <location>
        <begin position="1"/>
        <end position="11"/>
    </location>
</feature>
<evidence type="ECO:0000256" key="1">
    <source>
        <dbReference type="SAM" id="MobiDB-lite"/>
    </source>
</evidence>
<dbReference type="EMBL" id="SPLM01000037">
    <property type="protein sequence ID" value="TMW65338.1"/>
    <property type="molecule type" value="Genomic_DNA"/>
</dbReference>
<dbReference type="InterPro" id="IPR009057">
    <property type="entry name" value="Homeodomain-like_sf"/>
</dbReference>
<feature type="compositionally biased region" description="Low complexity" evidence="1">
    <location>
        <begin position="436"/>
        <end position="450"/>
    </location>
</feature>
<keyword evidence="4" id="KW-1185">Reference proteome</keyword>
<feature type="region of interest" description="Disordered" evidence="1">
    <location>
        <begin position="155"/>
        <end position="174"/>
    </location>
</feature>
<evidence type="ECO:0000313" key="3">
    <source>
        <dbReference type="EMBL" id="TMW65338.1"/>
    </source>
</evidence>
<dbReference type="SUPFAM" id="SSF46689">
    <property type="entry name" value="Homeodomain-like"/>
    <property type="match status" value="3"/>
</dbReference>
<feature type="region of interest" description="Disordered" evidence="1">
    <location>
        <begin position="396"/>
        <end position="461"/>
    </location>
</feature>
<proteinExistence type="predicted"/>
<feature type="domain" description="Sleeping Beauty transposase HTH" evidence="2">
    <location>
        <begin position="455"/>
        <end position="505"/>
    </location>
</feature>
<dbReference type="PANTHER" id="PTHR46068">
    <property type="entry name" value="PROTEIN CBG27172"/>
    <property type="match status" value="1"/>
</dbReference>
<dbReference type="Pfam" id="PF25787">
    <property type="entry name" value="HTH_SB"/>
    <property type="match status" value="1"/>
</dbReference>
<comment type="caution">
    <text evidence="3">The sequence shown here is derived from an EMBL/GenBank/DDBJ whole genome shotgun (WGS) entry which is preliminary data.</text>
</comment>
<sequence length="686" mass="74939">MTDDPKAREHANNAMAEATERTRQPTERDEVSAAVEDAAPVAVPVVEAAEGEKEAETSTAKQVTERLSSHLDMLAETVRAIVTNVMQPEEVGDVPDADAVEEQEGVESRVPRSEYPLETRQKCMELHEAGRTLRQIATELNMPITSVQTIIKRAKQSGGVQPAQRTGRPRATDSSFEQAIMDMVREDPTLSARVIEEKLRTTMEHANVSVSFETIRRRVRECRKQLYATLNEGAIEEAVANAVDDDGPAFDGGADENGGGDLDPDQAQGEAPDSGAAGRRLPAIRRKRGSEYTPEFRELCVLKHEKEGKSYQTIAAELNVPHDSVRAIVRKAKRTGSVVTAPRSGRPRKTTDLIDRVILQSVKNSQRSTAKQIQEDLLTIYQIDVSCETIRRRVRDHTKQRLAESTTPAVQVAPSATVPTTTKTNAPSVTRSKTPSRSQRATAATTTDATSSRKRKRNEYSVEVRERCVELHGQGIGYRKIGEELQMPHTTVRAIVEKAQRTGTVLPAPRSGRPRKTDEILDKVILQTVKANAKCPARVIQEELESAYNVSVSCETIRRRVKEHMHQKHKFAESTNTHPGGSVPSTDDDAATDSSFAAAVSNASPHEATMALAIDSTSSMRMPQSIAELMSGVTTGLPHMVMSHLPSSSGFLAPAEFAFSQMQEPRSASSTSISADASTAIGEFVL</sequence>
<dbReference type="PANTHER" id="PTHR46068:SF1">
    <property type="entry name" value="TRANSPOSASE IS30-LIKE HTH DOMAIN-CONTAINING PROTEIN"/>
    <property type="match status" value="1"/>
</dbReference>
<protein>
    <recommendedName>
        <fullName evidence="2">Sleeping Beauty transposase HTH domain-containing protein</fullName>
    </recommendedName>
</protein>
<dbReference type="Pfam" id="PF13565">
    <property type="entry name" value="HTH_32"/>
    <property type="match status" value="1"/>
</dbReference>
<dbReference type="Gene3D" id="1.10.10.10">
    <property type="entry name" value="Winged helix-like DNA-binding domain superfamily/Winged helix DNA-binding domain"/>
    <property type="match status" value="3"/>
</dbReference>
<feature type="compositionally biased region" description="Basic and acidic residues" evidence="1">
    <location>
        <begin position="18"/>
        <end position="31"/>
    </location>
</feature>
<dbReference type="InterPro" id="IPR036388">
    <property type="entry name" value="WH-like_DNA-bd_sf"/>
</dbReference>
<name>A0A8K1FP71_PYTOL</name>
<organism evidence="3 4">
    <name type="scientific">Pythium oligandrum</name>
    <name type="common">Mycoparasitic fungus</name>
    <dbReference type="NCBI Taxonomy" id="41045"/>
    <lineage>
        <taxon>Eukaryota</taxon>
        <taxon>Sar</taxon>
        <taxon>Stramenopiles</taxon>
        <taxon>Oomycota</taxon>
        <taxon>Peronosporomycetes</taxon>
        <taxon>Pythiales</taxon>
        <taxon>Pythiaceae</taxon>
        <taxon>Pythium</taxon>
    </lineage>
</organism>
<dbReference type="AlphaFoldDB" id="A0A8K1FP71"/>
<dbReference type="InterPro" id="IPR057667">
    <property type="entry name" value="HTH_SB"/>
</dbReference>